<keyword evidence="2" id="KW-1185">Reference proteome</keyword>
<name>A0ABQ8SEN3_PERAM</name>
<evidence type="ECO:0000313" key="2">
    <source>
        <dbReference type="Proteomes" id="UP001148838"/>
    </source>
</evidence>
<gene>
    <name evidence="1" type="ORF">ANN_20908</name>
</gene>
<reference evidence="1 2" key="1">
    <citation type="journal article" date="2022" name="Allergy">
        <title>Genome assembly and annotation of Periplaneta americana reveal a comprehensive cockroach allergen profile.</title>
        <authorList>
            <person name="Wang L."/>
            <person name="Xiong Q."/>
            <person name="Saelim N."/>
            <person name="Wang L."/>
            <person name="Nong W."/>
            <person name="Wan A.T."/>
            <person name="Shi M."/>
            <person name="Liu X."/>
            <person name="Cao Q."/>
            <person name="Hui J.H.L."/>
            <person name="Sookrung N."/>
            <person name="Leung T.F."/>
            <person name="Tungtrongchitr A."/>
            <person name="Tsui S.K.W."/>
        </authorList>
    </citation>
    <scope>NUCLEOTIDE SEQUENCE [LARGE SCALE GENOMIC DNA]</scope>
    <source>
        <strain evidence="1">PWHHKU_190912</strain>
    </source>
</reference>
<dbReference type="Gene3D" id="3.40.190.10">
    <property type="entry name" value="Periplasmic binding protein-like II"/>
    <property type="match status" value="1"/>
</dbReference>
<comment type="caution">
    <text evidence="1">The sequence shown here is derived from an EMBL/GenBank/DDBJ whole genome shotgun (WGS) entry which is preliminary data.</text>
</comment>
<sequence length="277" mass="31732">MRPGSSTESYLAFARIGLWENPGKNLNQVTCPDRDSNPGHLVSRPDALTVTPQNSQDPVLQQVYHKLLKPNENQFPATDIEGFRSVCKESKYAFISSSFKYRKLTKEFLCEILEVPGACYAMALDTINTGVHARLVKENPPKTTELSEDSDVGATMGDTFIIFLLLRDEVTGEWRKLHNTELHALYSSPDIIRNIKSRRLRWAGHAARMGESRNAYSVLVGRPEGKRPLGRPRRRWEDNITMDLREVGYDDRDWINIAQDRDRWRAYVRAAMNLRVP</sequence>
<proteinExistence type="predicted"/>
<protein>
    <submittedName>
        <fullName evidence="1">Uncharacterized protein</fullName>
    </submittedName>
</protein>
<accession>A0ABQ8SEN3</accession>
<evidence type="ECO:0000313" key="1">
    <source>
        <dbReference type="EMBL" id="KAJ4432290.1"/>
    </source>
</evidence>
<dbReference type="EMBL" id="JAJSOF020000029">
    <property type="protein sequence ID" value="KAJ4432290.1"/>
    <property type="molecule type" value="Genomic_DNA"/>
</dbReference>
<dbReference type="Proteomes" id="UP001148838">
    <property type="component" value="Unassembled WGS sequence"/>
</dbReference>
<organism evidence="1 2">
    <name type="scientific">Periplaneta americana</name>
    <name type="common">American cockroach</name>
    <name type="synonym">Blatta americana</name>
    <dbReference type="NCBI Taxonomy" id="6978"/>
    <lineage>
        <taxon>Eukaryota</taxon>
        <taxon>Metazoa</taxon>
        <taxon>Ecdysozoa</taxon>
        <taxon>Arthropoda</taxon>
        <taxon>Hexapoda</taxon>
        <taxon>Insecta</taxon>
        <taxon>Pterygota</taxon>
        <taxon>Neoptera</taxon>
        <taxon>Polyneoptera</taxon>
        <taxon>Dictyoptera</taxon>
        <taxon>Blattodea</taxon>
        <taxon>Blattoidea</taxon>
        <taxon>Blattidae</taxon>
        <taxon>Blattinae</taxon>
        <taxon>Periplaneta</taxon>
    </lineage>
</organism>